<dbReference type="Gramene" id="TVU42384">
    <property type="protein sequence ID" value="TVU42384"/>
    <property type="gene ID" value="EJB05_08786"/>
</dbReference>
<feature type="compositionally biased region" description="Low complexity" evidence="1">
    <location>
        <begin position="191"/>
        <end position="204"/>
    </location>
</feature>
<reference evidence="2 3" key="1">
    <citation type="journal article" date="2019" name="Sci. Rep.">
        <title>A high-quality genome of Eragrostis curvula grass provides insights into Poaceae evolution and supports new strategies to enhance forage quality.</title>
        <authorList>
            <person name="Carballo J."/>
            <person name="Santos B.A.C.M."/>
            <person name="Zappacosta D."/>
            <person name="Garbus I."/>
            <person name="Selva J.P."/>
            <person name="Gallo C.A."/>
            <person name="Diaz A."/>
            <person name="Albertini E."/>
            <person name="Caccamo M."/>
            <person name="Echenique V."/>
        </authorList>
    </citation>
    <scope>NUCLEOTIDE SEQUENCE [LARGE SCALE GENOMIC DNA]</scope>
    <source>
        <strain evidence="3">cv. Victoria</strain>
        <tissue evidence="2">Leaf</tissue>
    </source>
</reference>
<organism evidence="2 3">
    <name type="scientific">Eragrostis curvula</name>
    <name type="common">weeping love grass</name>
    <dbReference type="NCBI Taxonomy" id="38414"/>
    <lineage>
        <taxon>Eukaryota</taxon>
        <taxon>Viridiplantae</taxon>
        <taxon>Streptophyta</taxon>
        <taxon>Embryophyta</taxon>
        <taxon>Tracheophyta</taxon>
        <taxon>Spermatophyta</taxon>
        <taxon>Magnoliopsida</taxon>
        <taxon>Liliopsida</taxon>
        <taxon>Poales</taxon>
        <taxon>Poaceae</taxon>
        <taxon>PACMAD clade</taxon>
        <taxon>Chloridoideae</taxon>
        <taxon>Eragrostideae</taxon>
        <taxon>Eragrostidinae</taxon>
        <taxon>Eragrostis</taxon>
    </lineage>
</organism>
<gene>
    <name evidence="2" type="ORF">EJB05_08786</name>
</gene>
<protein>
    <submittedName>
        <fullName evidence="2">Uncharacterized protein</fullName>
    </submittedName>
</protein>
<comment type="caution">
    <text evidence="2">The sequence shown here is derived from an EMBL/GenBank/DDBJ whole genome shotgun (WGS) entry which is preliminary data.</text>
</comment>
<dbReference type="AlphaFoldDB" id="A0A5J9W4E6"/>
<dbReference type="EMBL" id="RWGY01000005">
    <property type="protein sequence ID" value="TVU42384.1"/>
    <property type="molecule type" value="Genomic_DNA"/>
</dbReference>
<feature type="compositionally biased region" description="Basic and acidic residues" evidence="1">
    <location>
        <begin position="235"/>
        <end position="260"/>
    </location>
</feature>
<keyword evidence="3" id="KW-1185">Reference proteome</keyword>
<name>A0A5J9W4E6_9POAL</name>
<feature type="compositionally biased region" description="Low complexity" evidence="1">
    <location>
        <begin position="154"/>
        <end position="171"/>
    </location>
</feature>
<feature type="compositionally biased region" description="Basic and acidic residues" evidence="1">
    <location>
        <begin position="94"/>
        <end position="124"/>
    </location>
</feature>
<evidence type="ECO:0000313" key="2">
    <source>
        <dbReference type="EMBL" id="TVU42384.1"/>
    </source>
</evidence>
<proteinExistence type="predicted"/>
<dbReference type="Proteomes" id="UP000324897">
    <property type="component" value="Unassembled WGS sequence"/>
</dbReference>
<evidence type="ECO:0000256" key="1">
    <source>
        <dbReference type="SAM" id="MobiDB-lite"/>
    </source>
</evidence>
<accession>A0A5J9W4E6</accession>
<feature type="region of interest" description="Disordered" evidence="1">
    <location>
        <begin position="76"/>
        <end position="272"/>
    </location>
</feature>
<sequence length="290" mass="30426">MAAAGVAEDPAVQAARILLTLRSRRLLRWPEWVDKEEEPPVAAAVVEVRWPLEGWPKRQRGGRRFRSGWRVDTATQKLGLVAASSGSGGASSSGDERERSPASARWKERPRSRDELAALARRPDSSQAYYVKPAGSGPSTSADRKPRPRHAVVDKVSAAKASAVAAAAAAAMPPREPVMKASSPETPLDFGADAAGSGASSSGDDAARPPSKRRAPGALGSGGGASSGDEGCSSPDKRARVDAGDGDGKKKAISEPKIMQEPKMQAPDDSDKGVKFAFDLNMPCPEDDFC</sequence>
<evidence type="ECO:0000313" key="3">
    <source>
        <dbReference type="Proteomes" id="UP000324897"/>
    </source>
</evidence>